<dbReference type="AlphaFoldDB" id="A0A5C6DDP9"/>
<comment type="catalytic activity">
    <reaction evidence="1">
        <text>5-amino-6-(5-phospho-D-ribosylamino)uracil + H2O = 5,6-diaminouracil + D-ribose 5-phosphate</text>
        <dbReference type="Rhea" id="RHEA:55020"/>
        <dbReference type="ChEBI" id="CHEBI:15377"/>
        <dbReference type="ChEBI" id="CHEBI:46252"/>
        <dbReference type="ChEBI" id="CHEBI:58453"/>
        <dbReference type="ChEBI" id="CHEBI:78346"/>
    </reaction>
</comment>
<sequence length="176" mass="20439">MIGQCHLTQYEFPLREDSMTDSIKFYSTGDEYGEFSNFADYPIRIGKATWPTTEHYFQAMKFKSKSDQNEIRKANSPMLAARMGRDRKRTLRKDWESAKVNVMREALIAKFTQHDELRELLLSTGNAKIIEHTTNDDYWGDGGDGRGKNMLGRLLVEVRLRLREESEMTNSDQDEA</sequence>
<keyword evidence="5" id="KW-1185">Reference proteome</keyword>
<evidence type="ECO:0000256" key="1">
    <source>
        <dbReference type="ARBA" id="ARBA00000022"/>
    </source>
</evidence>
<dbReference type="Proteomes" id="UP000315471">
    <property type="component" value="Unassembled WGS sequence"/>
</dbReference>
<gene>
    <name evidence="4" type="primary">ybiA_2</name>
    <name evidence="4" type="ORF">Q31b_54690</name>
</gene>
<name>A0A5C6DDP9_9BACT</name>
<dbReference type="SUPFAM" id="SSF143990">
    <property type="entry name" value="YbiA-like"/>
    <property type="match status" value="1"/>
</dbReference>
<comment type="catalytic activity">
    <reaction evidence="2">
        <text>2,5-diamino-6-hydroxy-4-(5-phosphoribosylamino)-pyrimidine + H2O = 2,5,6-triamino-4-hydroxypyrimidine + D-ribose 5-phosphate</text>
        <dbReference type="Rhea" id="RHEA:23436"/>
        <dbReference type="ChEBI" id="CHEBI:15377"/>
        <dbReference type="ChEBI" id="CHEBI:58614"/>
        <dbReference type="ChEBI" id="CHEBI:78346"/>
        <dbReference type="ChEBI" id="CHEBI:137796"/>
    </reaction>
</comment>
<dbReference type="NCBIfam" id="TIGR02464">
    <property type="entry name" value="ribofla_fusion"/>
    <property type="match status" value="1"/>
</dbReference>
<accession>A0A5C6DDP9</accession>
<evidence type="ECO:0000313" key="5">
    <source>
        <dbReference type="Proteomes" id="UP000315471"/>
    </source>
</evidence>
<dbReference type="Pfam" id="PF08719">
    <property type="entry name" value="NADAR"/>
    <property type="match status" value="1"/>
</dbReference>
<reference evidence="4 5" key="1">
    <citation type="submission" date="2019-02" db="EMBL/GenBank/DDBJ databases">
        <title>Deep-cultivation of Planctomycetes and their phenomic and genomic characterization uncovers novel biology.</title>
        <authorList>
            <person name="Wiegand S."/>
            <person name="Jogler M."/>
            <person name="Boedeker C."/>
            <person name="Pinto D."/>
            <person name="Vollmers J."/>
            <person name="Rivas-Marin E."/>
            <person name="Kohn T."/>
            <person name="Peeters S.H."/>
            <person name="Heuer A."/>
            <person name="Rast P."/>
            <person name="Oberbeckmann S."/>
            <person name="Bunk B."/>
            <person name="Jeske O."/>
            <person name="Meyerdierks A."/>
            <person name="Storesund J.E."/>
            <person name="Kallscheuer N."/>
            <person name="Luecker S."/>
            <person name="Lage O.M."/>
            <person name="Pohl T."/>
            <person name="Merkel B.J."/>
            <person name="Hornburger P."/>
            <person name="Mueller R.-W."/>
            <person name="Bruemmer F."/>
            <person name="Labrenz M."/>
            <person name="Spormann A.M."/>
            <person name="Op Den Camp H."/>
            <person name="Overmann J."/>
            <person name="Amann R."/>
            <person name="Jetten M.S.M."/>
            <person name="Mascher T."/>
            <person name="Medema M.H."/>
            <person name="Devos D.P."/>
            <person name="Kaster A.-K."/>
            <person name="Ovreas L."/>
            <person name="Rohde M."/>
            <person name="Galperin M.Y."/>
            <person name="Jogler C."/>
        </authorList>
    </citation>
    <scope>NUCLEOTIDE SEQUENCE [LARGE SCALE GENOMIC DNA]</scope>
    <source>
        <strain evidence="4 5">Q31b</strain>
    </source>
</reference>
<comment type="caution">
    <text evidence="4">The sequence shown here is derived from an EMBL/GenBank/DDBJ whole genome shotgun (WGS) entry which is preliminary data.</text>
</comment>
<dbReference type="InterPro" id="IPR037238">
    <property type="entry name" value="YbiA-like_sf"/>
</dbReference>
<evidence type="ECO:0000259" key="3">
    <source>
        <dbReference type="Pfam" id="PF08719"/>
    </source>
</evidence>
<protein>
    <submittedName>
        <fullName evidence="4">Swarming motility protein YbiA</fullName>
    </submittedName>
</protein>
<dbReference type="EMBL" id="SJPY01000010">
    <property type="protein sequence ID" value="TWU35373.1"/>
    <property type="molecule type" value="Genomic_DNA"/>
</dbReference>
<proteinExistence type="predicted"/>
<dbReference type="InterPro" id="IPR012816">
    <property type="entry name" value="NADAR"/>
</dbReference>
<evidence type="ECO:0000313" key="4">
    <source>
        <dbReference type="EMBL" id="TWU35373.1"/>
    </source>
</evidence>
<evidence type="ECO:0000256" key="2">
    <source>
        <dbReference type="ARBA" id="ARBA00000751"/>
    </source>
</evidence>
<feature type="domain" description="NADAR" evidence="3">
    <location>
        <begin position="25"/>
        <end position="163"/>
    </location>
</feature>
<dbReference type="Gene3D" id="1.10.357.40">
    <property type="entry name" value="YbiA-like"/>
    <property type="match status" value="1"/>
</dbReference>
<dbReference type="CDD" id="cd15457">
    <property type="entry name" value="NADAR"/>
    <property type="match status" value="1"/>
</dbReference>
<organism evidence="4 5">
    <name type="scientific">Novipirellula aureliae</name>
    <dbReference type="NCBI Taxonomy" id="2527966"/>
    <lineage>
        <taxon>Bacteria</taxon>
        <taxon>Pseudomonadati</taxon>
        <taxon>Planctomycetota</taxon>
        <taxon>Planctomycetia</taxon>
        <taxon>Pirellulales</taxon>
        <taxon>Pirellulaceae</taxon>
        <taxon>Novipirellula</taxon>
    </lineage>
</organism>